<evidence type="ECO:0000313" key="3">
    <source>
        <dbReference type="Proteomes" id="UP001596044"/>
    </source>
</evidence>
<accession>A0ABW0K554</accession>
<reference evidence="3" key="1">
    <citation type="journal article" date="2019" name="Int. J. Syst. Evol. Microbiol.">
        <title>The Global Catalogue of Microorganisms (GCM) 10K type strain sequencing project: providing services to taxonomists for standard genome sequencing and annotation.</title>
        <authorList>
            <consortium name="The Broad Institute Genomics Platform"/>
            <consortium name="The Broad Institute Genome Sequencing Center for Infectious Disease"/>
            <person name="Wu L."/>
            <person name="Ma J."/>
        </authorList>
    </citation>
    <scope>NUCLEOTIDE SEQUENCE [LARGE SCALE GENOMIC DNA]</scope>
    <source>
        <strain evidence="3">KACC 11904</strain>
    </source>
</reference>
<gene>
    <name evidence="2" type="ORF">ACFPOG_06925</name>
</gene>
<comment type="caution">
    <text evidence="2">The sequence shown here is derived from an EMBL/GenBank/DDBJ whole genome shotgun (WGS) entry which is preliminary data.</text>
</comment>
<feature type="region of interest" description="Disordered" evidence="1">
    <location>
        <begin position="1"/>
        <end position="38"/>
    </location>
</feature>
<dbReference type="GO" id="GO:0016757">
    <property type="term" value="F:glycosyltransferase activity"/>
    <property type="evidence" value="ECO:0007669"/>
    <property type="project" value="UniProtKB-KW"/>
</dbReference>
<dbReference type="Proteomes" id="UP001596044">
    <property type="component" value="Unassembled WGS sequence"/>
</dbReference>
<organism evidence="2 3">
    <name type="scientific">Paenibacillus aestuarii</name>
    <dbReference type="NCBI Taxonomy" id="516965"/>
    <lineage>
        <taxon>Bacteria</taxon>
        <taxon>Bacillati</taxon>
        <taxon>Bacillota</taxon>
        <taxon>Bacilli</taxon>
        <taxon>Bacillales</taxon>
        <taxon>Paenibacillaceae</taxon>
        <taxon>Paenibacillus</taxon>
    </lineage>
</organism>
<protein>
    <submittedName>
        <fullName evidence="2">Uracil phosphoribosyltransferase</fullName>
    </submittedName>
</protein>
<sequence>MSKSTAQKKRNRLIREGRPDPAMNRLDWHGTNPVTKTTPTFAESRFKQVNKHKTRNLNLLRGDDSFSNYSA</sequence>
<feature type="compositionally biased region" description="Basic residues" evidence="1">
    <location>
        <begin position="1"/>
        <end position="12"/>
    </location>
</feature>
<proteinExistence type="predicted"/>
<dbReference type="EMBL" id="JBHSMJ010000009">
    <property type="protein sequence ID" value="MFC5447986.1"/>
    <property type="molecule type" value="Genomic_DNA"/>
</dbReference>
<evidence type="ECO:0000256" key="1">
    <source>
        <dbReference type="SAM" id="MobiDB-lite"/>
    </source>
</evidence>
<evidence type="ECO:0000313" key="2">
    <source>
        <dbReference type="EMBL" id="MFC5447986.1"/>
    </source>
</evidence>
<keyword evidence="3" id="KW-1185">Reference proteome</keyword>
<keyword evidence="2" id="KW-0808">Transferase</keyword>
<keyword evidence="2" id="KW-0328">Glycosyltransferase</keyword>
<name>A0ABW0K554_9BACL</name>
<dbReference type="RefSeq" id="WP_270885788.1">
    <property type="nucleotide sequence ID" value="NZ_JAQFVF010000092.1"/>
</dbReference>